<reference evidence="2 3" key="1">
    <citation type="submission" date="2014-08" db="EMBL/GenBank/DDBJ databases">
        <authorList>
            <person name="Sibley D."/>
            <person name="Venepally P."/>
            <person name="Karamycheva S."/>
            <person name="Hadjithomas M."/>
            <person name="Khan A."/>
            <person name="Brunk B."/>
            <person name="Roos D."/>
            <person name="Caler E."/>
            <person name="Lorenzi H."/>
        </authorList>
    </citation>
    <scope>NUCLEOTIDE SEQUENCE [LARGE SCALE GENOMIC DNA]</scope>
    <source>
        <strain evidence="2 3">VAND</strain>
    </source>
</reference>
<dbReference type="EMBL" id="AEYJ02001725">
    <property type="protein sequence ID" value="KFH00058.1"/>
    <property type="molecule type" value="Genomic_DNA"/>
</dbReference>
<name>A0A086PI76_TOXGO</name>
<dbReference type="VEuPathDB" id="ToxoDB:TGVAND_220580"/>
<feature type="compositionally biased region" description="Basic and acidic residues" evidence="1">
    <location>
        <begin position="153"/>
        <end position="166"/>
    </location>
</feature>
<protein>
    <submittedName>
        <fullName evidence="2">Uncharacterized protein</fullName>
    </submittedName>
</protein>
<evidence type="ECO:0000256" key="1">
    <source>
        <dbReference type="SAM" id="MobiDB-lite"/>
    </source>
</evidence>
<comment type="caution">
    <text evidence="2">The sequence shown here is derived from an EMBL/GenBank/DDBJ whole genome shotgun (WGS) entry which is preliminary data.</text>
</comment>
<reference evidence="2 3" key="2">
    <citation type="journal article" date="2015" name="Eukaryot. Cell">
        <title>Genetic mapping reveals that sinefungin resistance in Toxoplasma gondii is controlled by a putative amino acid transporter locus that can be used as a negative selectable marker.</title>
        <authorList>
            <person name="Behnke M.S."/>
            <person name="Khan A."/>
            <person name="Sibley L.D."/>
        </authorList>
    </citation>
    <scope>NUCLEOTIDE SEQUENCE [LARGE SCALE GENOMIC DNA]</scope>
    <source>
        <strain evidence="2 3">VAND</strain>
    </source>
</reference>
<organism evidence="2 3">
    <name type="scientific">Toxoplasma gondii VAND</name>
    <dbReference type="NCBI Taxonomy" id="933077"/>
    <lineage>
        <taxon>Eukaryota</taxon>
        <taxon>Sar</taxon>
        <taxon>Alveolata</taxon>
        <taxon>Apicomplexa</taxon>
        <taxon>Conoidasida</taxon>
        <taxon>Coccidia</taxon>
        <taxon>Eucoccidiorida</taxon>
        <taxon>Eimeriorina</taxon>
        <taxon>Sarcocystidae</taxon>
        <taxon>Toxoplasma</taxon>
    </lineage>
</organism>
<evidence type="ECO:0000313" key="2">
    <source>
        <dbReference type="EMBL" id="KFH00058.1"/>
    </source>
</evidence>
<proteinExistence type="predicted"/>
<dbReference type="Proteomes" id="UP000028840">
    <property type="component" value="Unassembled WGS sequence"/>
</dbReference>
<feature type="region of interest" description="Disordered" evidence="1">
    <location>
        <begin position="55"/>
        <end position="74"/>
    </location>
</feature>
<gene>
    <name evidence="2" type="ORF">TGVAND_220580</name>
</gene>
<feature type="region of interest" description="Disordered" evidence="1">
    <location>
        <begin position="1"/>
        <end position="44"/>
    </location>
</feature>
<dbReference type="AlphaFoldDB" id="A0A086PI76"/>
<sequence length="166" mass="19338">MSFSFGFLVNFRTRPTGQRETMKTGDEEEARPDSRRRRRQPYAEISVFSQECMKNGGKLEKRRRASKLNSAAANEVVSRRVPFSPLLGRRPADRRREGQKSSSSEIHFDFHQPLERENSTVSRLQALDHSRSLCSSPSDDFFSRMQRARGTASRRDRAIDLFRKRR</sequence>
<evidence type="ECO:0000313" key="3">
    <source>
        <dbReference type="Proteomes" id="UP000028840"/>
    </source>
</evidence>
<feature type="compositionally biased region" description="Basic and acidic residues" evidence="1">
    <location>
        <begin position="106"/>
        <end position="118"/>
    </location>
</feature>
<accession>A0A086PI76</accession>
<feature type="compositionally biased region" description="Basic and acidic residues" evidence="1">
    <location>
        <begin position="90"/>
        <end position="99"/>
    </location>
</feature>
<feature type="region of interest" description="Disordered" evidence="1">
    <location>
        <begin position="79"/>
        <end position="166"/>
    </location>
</feature>